<dbReference type="GO" id="GO:0006352">
    <property type="term" value="P:DNA-templated transcription initiation"/>
    <property type="evidence" value="ECO:0007669"/>
    <property type="project" value="InterPro"/>
</dbReference>
<evidence type="ECO:0000256" key="4">
    <source>
        <dbReference type="ARBA" id="ARBA00023125"/>
    </source>
</evidence>
<sequence length="224" mass="25026">MITSPQRAQPLGRASGKIPPSSTPRGGPAFNPSRRRLEPNARRARTGDVDSAPTPDAAFVAALYARHGRSVLGHVLRLVGGDYQRAEDLTQETFLRAWQHRDALDVDRAAPWLHTVAHNLAVSAYRRARARPAEAPLPEDDRGGLADDSEAELDRMLERWQLLEAMRGLRAEHREVLIEVYYLRRSVAETAEHLGIPPGTVKSRCYYGLRALRNVLEERGVTSR</sequence>
<evidence type="ECO:0000313" key="11">
    <source>
        <dbReference type="Proteomes" id="UP000248889"/>
    </source>
</evidence>
<dbReference type="SUPFAM" id="SSF88946">
    <property type="entry name" value="Sigma2 domain of RNA polymerase sigma factors"/>
    <property type="match status" value="1"/>
</dbReference>
<dbReference type="InterPro" id="IPR014284">
    <property type="entry name" value="RNA_pol_sigma-70_dom"/>
</dbReference>
<keyword evidence="5 6" id="KW-0804">Transcription</keyword>
<dbReference type="GO" id="GO:0006950">
    <property type="term" value="P:response to stress"/>
    <property type="evidence" value="ECO:0007669"/>
    <property type="project" value="UniProtKB-ARBA"/>
</dbReference>
<keyword evidence="2 6" id="KW-0805">Transcription regulation</keyword>
<keyword evidence="4 6" id="KW-0238">DNA-binding</keyword>
<evidence type="ECO:0000256" key="5">
    <source>
        <dbReference type="ARBA" id="ARBA00023163"/>
    </source>
</evidence>
<feature type="compositionally biased region" description="Basic and acidic residues" evidence="7">
    <location>
        <begin position="35"/>
        <end position="48"/>
    </location>
</feature>
<dbReference type="AlphaFoldDB" id="A0A2X0IFE4"/>
<dbReference type="InterPro" id="IPR013325">
    <property type="entry name" value="RNA_pol_sigma_r2"/>
</dbReference>
<dbReference type="PANTHER" id="PTHR43133">
    <property type="entry name" value="RNA POLYMERASE ECF-TYPE SIGMA FACTO"/>
    <property type="match status" value="1"/>
</dbReference>
<name>A0A2X0IFE4_9ACTN</name>
<dbReference type="InterPro" id="IPR000838">
    <property type="entry name" value="RNA_pol_sigma70_ECF_CS"/>
</dbReference>
<dbReference type="GO" id="GO:0016987">
    <property type="term" value="F:sigma factor activity"/>
    <property type="evidence" value="ECO:0007669"/>
    <property type="project" value="UniProtKB-KW"/>
</dbReference>
<dbReference type="PROSITE" id="PS01063">
    <property type="entry name" value="SIGMA70_ECF"/>
    <property type="match status" value="1"/>
</dbReference>
<dbReference type="OrthoDB" id="9811152at2"/>
<comment type="caution">
    <text evidence="10">The sequence shown here is derived from an EMBL/GenBank/DDBJ whole genome shotgun (WGS) entry which is preliminary data.</text>
</comment>
<dbReference type="PANTHER" id="PTHR43133:SF52">
    <property type="entry name" value="ECF RNA POLYMERASE SIGMA FACTOR SIGL"/>
    <property type="match status" value="1"/>
</dbReference>
<organism evidence="10 11">
    <name type="scientific">Streptacidiphilus pinicola</name>
    <dbReference type="NCBI Taxonomy" id="2219663"/>
    <lineage>
        <taxon>Bacteria</taxon>
        <taxon>Bacillati</taxon>
        <taxon>Actinomycetota</taxon>
        <taxon>Actinomycetes</taxon>
        <taxon>Kitasatosporales</taxon>
        <taxon>Streptomycetaceae</taxon>
        <taxon>Streptacidiphilus</taxon>
    </lineage>
</organism>
<feature type="domain" description="RNA polymerase sigma-70 region 2" evidence="8">
    <location>
        <begin position="63"/>
        <end position="129"/>
    </location>
</feature>
<evidence type="ECO:0000256" key="6">
    <source>
        <dbReference type="RuleBase" id="RU000716"/>
    </source>
</evidence>
<evidence type="ECO:0000256" key="2">
    <source>
        <dbReference type="ARBA" id="ARBA00023015"/>
    </source>
</evidence>
<dbReference type="EMBL" id="QKYN01000117">
    <property type="protein sequence ID" value="RAG82333.1"/>
    <property type="molecule type" value="Genomic_DNA"/>
</dbReference>
<keyword evidence="11" id="KW-1185">Reference proteome</keyword>
<evidence type="ECO:0000256" key="3">
    <source>
        <dbReference type="ARBA" id="ARBA00023082"/>
    </source>
</evidence>
<evidence type="ECO:0000259" key="9">
    <source>
        <dbReference type="Pfam" id="PF08281"/>
    </source>
</evidence>
<accession>A0A2X0IFE4</accession>
<proteinExistence type="inferred from homology"/>
<dbReference type="InterPro" id="IPR039425">
    <property type="entry name" value="RNA_pol_sigma-70-like"/>
</dbReference>
<protein>
    <recommendedName>
        <fullName evidence="6">RNA polymerase sigma factor</fullName>
    </recommendedName>
</protein>
<comment type="similarity">
    <text evidence="1 6">Belongs to the sigma-70 factor family. ECF subfamily.</text>
</comment>
<dbReference type="InterPro" id="IPR036388">
    <property type="entry name" value="WH-like_DNA-bd_sf"/>
</dbReference>
<dbReference type="Gene3D" id="1.10.1740.10">
    <property type="match status" value="1"/>
</dbReference>
<dbReference type="NCBIfam" id="TIGR02937">
    <property type="entry name" value="sigma70-ECF"/>
    <property type="match status" value="1"/>
</dbReference>
<evidence type="ECO:0000313" key="10">
    <source>
        <dbReference type="EMBL" id="RAG82333.1"/>
    </source>
</evidence>
<dbReference type="SUPFAM" id="SSF88659">
    <property type="entry name" value="Sigma3 and sigma4 domains of RNA polymerase sigma factors"/>
    <property type="match status" value="1"/>
</dbReference>
<dbReference type="InterPro" id="IPR013249">
    <property type="entry name" value="RNA_pol_sigma70_r4_t2"/>
</dbReference>
<evidence type="ECO:0000256" key="7">
    <source>
        <dbReference type="SAM" id="MobiDB-lite"/>
    </source>
</evidence>
<dbReference type="Pfam" id="PF08281">
    <property type="entry name" value="Sigma70_r4_2"/>
    <property type="match status" value="1"/>
</dbReference>
<dbReference type="CDD" id="cd06171">
    <property type="entry name" value="Sigma70_r4"/>
    <property type="match status" value="1"/>
</dbReference>
<dbReference type="GO" id="GO:0003677">
    <property type="term" value="F:DNA binding"/>
    <property type="evidence" value="ECO:0007669"/>
    <property type="project" value="UniProtKB-KW"/>
</dbReference>
<evidence type="ECO:0000259" key="8">
    <source>
        <dbReference type="Pfam" id="PF04542"/>
    </source>
</evidence>
<gene>
    <name evidence="10" type="ORF">DN069_28280</name>
</gene>
<keyword evidence="3 6" id="KW-0731">Sigma factor</keyword>
<dbReference type="InterPro" id="IPR007627">
    <property type="entry name" value="RNA_pol_sigma70_r2"/>
</dbReference>
<feature type="region of interest" description="Disordered" evidence="7">
    <location>
        <begin position="1"/>
        <end position="52"/>
    </location>
</feature>
<dbReference type="Pfam" id="PF04542">
    <property type="entry name" value="Sigma70_r2"/>
    <property type="match status" value="1"/>
</dbReference>
<feature type="domain" description="RNA polymerase sigma factor 70 region 4 type 2" evidence="9">
    <location>
        <begin position="161"/>
        <end position="211"/>
    </location>
</feature>
<evidence type="ECO:0000256" key="1">
    <source>
        <dbReference type="ARBA" id="ARBA00010641"/>
    </source>
</evidence>
<reference evidence="10 11" key="1">
    <citation type="submission" date="2018-06" db="EMBL/GenBank/DDBJ databases">
        <title>Streptacidiphilus pinicola sp. nov., isolated from pine grove soil.</title>
        <authorList>
            <person name="Roh S.G."/>
            <person name="Park S."/>
            <person name="Kim M.-K."/>
            <person name="Yun B.-R."/>
            <person name="Park J."/>
            <person name="Kim M.J."/>
            <person name="Kim Y.S."/>
            <person name="Kim S.B."/>
        </authorList>
    </citation>
    <scope>NUCLEOTIDE SEQUENCE [LARGE SCALE GENOMIC DNA]</scope>
    <source>
        <strain evidence="10 11">MMS16-CNU450</strain>
    </source>
</reference>
<dbReference type="InterPro" id="IPR013324">
    <property type="entry name" value="RNA_pol_sigma_r3/r4-like"/>
</dbReference>
<dbReference type="Proteomes" id="UP000248889">
    <property type="component" value="Unassembled WGS sequence"/>
</dbReference>
<dbReference type="Gene3D" id="1.10.10.10">
    <property type="entry name" value="Winged helix-like DNA-binding domain superfamily/Winged helix DNA-binding domain"/>
    <property type="match status" value="1"/>
</dbReference>